<dbReference type="InterPro" id="IPR001387">
    <property type="entry name" value="Cro/C1-type_HTH"/>
</dbReference>
<dbReference type="Gene3D" id="1.10.260.40">
    <property type="entry name" value="lambda repressor-like DNA-binding domains"/>
    <property type="match status" value="1"/>
</dbReference>
<dbReference type="AlphaFoldDB" id="B8HJP9"/>
<reference evidence="2" key="1">
    <citation type="submission" date="2009-01" db="EMBL/GenBank/DDBJ databases">
        <title>Complete sequence of chromosome Cyanothece sp. PCC 7425.</title>
        <authorList>
            <consortium name="US DOE Joint Genome Institute"/>
            <person name="Lucas S."/>
            <person name="Copeland A."/>
            <person name="Lapidus A."/>
            <person name="Glavina del Rio T."/>
            <person name="Dalin E."/>
            <person name="Tice H."/>
            <person name="Bruce D."/>
            <person name="Goodwin L."/>
            <person name="Pitluck S."/>
            <person name="Sims D."/>
            <person name="Meineke L."/>
            <person name="Brettin T."/>
            <person name="Detter J.C."/>
            <person name="Han C."/>
            <person name="Larimer F."/>
            <person name="Land M."/>
            <person name="Hauser L."/>
            <person name="Kyrpides N."/>
            <person name="Ovchinnikova G."/>
            <person name="Liberton M."/>
            <person name="Stoeckel J."/>
            <person name="Banerjee A."/>
            <person name="Singh A."/>
            <person name="Page L."/>
            <person name="Sato H."/>
            <person name="Zhao L."/>
            <person name="Sherman L."/>
            <person name="Pakrasi H."/>
            <person name="Richardson P."/>
        </authorList>
    </citation>
    <scope>NUCLEOTIDE SEQUENCE</scope>
    <source>
        <strain evidence="2">PCC 7425</strain>
    </source>
</reference>
<dbReference type="SUPFAM" id="SSF47413">
    <property type="entry name" value="lambda repressor-like DNA-binding domains"/>
    <property type="match status" value="1"/>
</dbReference>
<feature type="domain" description="HTH cro/C1-type" evidence="1">
    <location>
        <begin position="17"/>
        <end position="74"/>
    </location>
</feature>
<evidence type="ECO:0000313" key="2">
    <source>
        <dbReference type="EMBL" id="ACL45002.1"/>
    </source>
</evidence>
<sequence>MDTKKNSANSVNIYCRLAVLMAEKDPKLSQHRLASDTGLGITTVNRLFNNKFSRVDTNTIEVLCDYFKCGIEDLLVLRQS</sequence>
<name>B8HJP9_CYAP4</name>
<dbReference type="KEGG" id="cyn:Cyan7425_2649"/>
<organism evidence="2">
    <name type="scientific">Cyanothece sp. (strain PCC 7425 / ATCC 29141)</name>
    <dbReference type="NCBI Taxonomy" id="395961"/>
    <lineage>
        <taxon>Bacteria</taxon>
        <taxon>Bacillati</taxon>
        <taxon>Cyanobacteriota</taxon>
        <taxon>Cyanophyceae</taxon>
        <taxon>Gomontiellales</taxon>
        <taxon>Cyanothecaceae</taxon>
        <taxon>Cyanothece</taxon>
    </lineage>
</organism>
<dbReference type="SMART" id="SM00530">
    <property type="entry name" value="HTH_XRE"/>
    <property type="match status" value="1"/>
</dbReference>
<dbReference type="GO" id="GO:0003677">
    <property type="term" value="F:DNA binding"/>
    <property type="evidence" value="ECO:0007669"/>
    <property type="project" value="InterPro"/>
</dbReference>
<dbReference type="InterPro" id="IPR010982">
    <property type="entry name" value="Lambda_DNA-bd_dom_sf"/>
</dbReference>
<accession>B8HJP9</accession>
<dbReference type="Pfam" id="PF13443">
    <property type="entry name" value="HTH_26"/>
    <property type="match status" value="1"/>
</dbReference>
<dbReference type="eggNOG" id="COG3655">
    <property type="taxonomic scope" value="Bacteria"/>
</dbReference>
<protein>
    <submittedName>
        <fullName evidence="2">Transcriptional regulator, XRE family</fullName>
    </submittedName>
</protein>
<evidence type="ECO:0000259" key="1">
    <source>
        <dbReference type="PROSITE" id="PS50943"/>
    </source>
</evidence>
<dbReference type="HOGENOM" id="CLU_066192_31_3_3"/>
<dbReference type="PROSITE" id="PS50943">
    <property type="entry name" value="HTH_CROC1"/>
    <property type="match status" value="1"/>
</dbReference>
<dbReference type="EMBL" id="CP001344">
    <property type="protein sequence ID" value="ACL45002.1"/>
    <property type="molecule type" value="Genomic_DNA"/>
</dbReference>
<proteinExistence type="predicted"/>
<gene>
    <name evidence="2" type="ordered locus">Cyan7425_2649</name>
</gene>
<dbReference type="OrthoDB" id="427043at2"/>